<dbReference type="PROSITE" id="PS51257">
    <property type="entry name" value="PROKAR_LIPOPROTEIN"/>
    <property type="match status" value="1"/>
</dbReference>
<dbReference type="EMBL" id="JAHQIW010006531">
    <property type="protein sequence ID" value="KAJ1369397.1"/>
    <property type="molecule type" value="Genomic_DNA"/>
</dbReference>
<evidence type="ECO:0000256" key="1">
    <source>
        <dbReference type="SAM" id="SignalP"/>
    </source>
</evidence>
<proteinExistence type="predicted"/>
<feature type="chain" id="PRO_5042441394" description="Lipoprotein" evidence="1">
    <location>
        <begin position="22"/>
        <end position="148"/>
    </location>
</feature>
<keyword evidence="4" id="KW-1185">Reference proteome</keyword>
<gene>
    <name evidence="2" type="ORF">KIN20_030835</name>
    <name evidence="3" type="ORF">KIN20_030839</name>
</gene>
<sequence>MTKNLADSLAILVITVTAAFGCGVLPPGQAGSRNFTVTGFTLPVSMAYSTDNTVRAMVAGIAASGEAVQAFVARLLMQTVLDTLERQGRSAGIPDALIAAILGQLAVQIRYEALECKKATVNPQIPAPCKFQQLTRLQQDTLTSYKCT</sequence>
<evidence type="ECO:0008006" key="5">
    <source>
        <dbReference type="Google" id="ProtNLM"/>
    </source>
</evidence>
<keyword evidence="1" id="KW-0732">Signal</keyword>
<dbReference type="EMBL" id="JAHQIW010006531">
    <property type="protein sequence ID" value="KAJ1369393.1"/>
    <property type="molecule type" value="Genomic_DNA"/>
</dbReference>
<dbReference type="Proteomes" id="UP001196413">
    <property type="component" value="Unassembled WGS sequence"/>
</dbReference>
<evidence type="ECO:0000313" key="2">
    <source>
        <dbReference type="EMBL" id="KAJ1369393.1"/>
    </source>
</evidence>
<name>A0AAD5R4S1_PARTN</name>
<dbReference type="AlphaFoldDB" id="A0AAD5R4S1"/>
<reference evidence="2" key="1">
    <citation type="submission" date="2021-06" db="EMBL/GenBank/DDBJ databases">
        <title>Parelaphostrongylus tenuis whole genome reference sequence.</title>
        <authorList>
            <person name="Garwood T.J."/>
            <person name="Larsen P.A."/>
            <person name="Fountain-Jones N.M."/>
            <person name="Garbe J.R."/>
            <person name="Macchietto M.G."/>
            <person name="Kania S.A."/>
            <person name="Gerhold R.W."/>
            <person name="Richards J.E."/>
            <person name="Wolf T.M."/>
        </authorList>
    </citation>
    <scope>NUCLEOTIDE SEQUENCE</scope>
    <source>
        <strain evidence="2">MNPRO001-30</strain>
        <tissue evidence="2">Meninges</tissue>
    </source>
</reference>
<accession>A0AAD5R4S1</accession>
<feature type="signal peptide" evidence="1">
    <location>
        <begin position="1"/>
        <end position="21"/>
    </location>
</feature>
<evidence type="ECO:0000313" key="4">
    <source>
        <dbReference type="Proteomes" id="UP001196413"/>
    </source>
</evidence>
<comment type="caution">
    <text evidence="2">The sequence shown here is derived from an EMBL/GenBank/DDBJ whole genome shotgun (WGS) entry which is preliminary data.</text>
</comment>
<evidence type="ECO:0000313" key="3">
    <source>
        <dbReference type="EMBL" id="KAJ1369397.1"/>
    </source>
</evidence>
<protein>
    <recommendedName>
        <fullName evidence="5">Lipoprotein</fullName>
    </recommendedName>
</protein>
<organism evidence="2 4">
    <name type="scientific">Parelaphostrongylus tenuis</name>
    <name type="common">Meningeal worm</name>
    <dbReference type="NCBI Taxonomy" id="148309"/>
    <lineage>
        <taxon>Eukaryota</taxon>
        <taxon>Metazoa</taxon>
        <taxon>Ecdysozoa</taxon>
        <taxon>Nematoda</taxon>
        <taxon>Chromadorea</taxon>
        <taxon>Rhabditida</taxon>
        <taxon>Rhabditina</taxon>
        <taxon>Rhabditomorpha</taxon>
        <taxon>Strongyloidea</taxon>
        <taxon>Metastrongylidae</taxon>
        <taxon>Parelaphostrongylus</taxon>
    </lineage>
</organism>